<dbReference type="GO" id="GO:0005886">
    <property type="term" value="C:plasma membrane"/>
    <property type="evidence" value="ECO:0007669"/>
    <property type="project" value="UniProtKB-SubCell"/>
</dbReference>
<dbReference type="PANTHER" id="PTHR37531:SF1">
    <property type="entry name" value="HEME EXPORTER PROTEIN D"/>
    <property type="match status" value="1"/>
</dbReference>
<keyword evidence="10 12" id="KW-1133">Transmembrane helix</keyword>
<evidence type="ECO:0000256" key="4">
    <source>
        <dbReference type="ARBA" id="ARBA00016461"/>
    </source>
</evidence>
<dbReference type="PANTHER" id="PTHR37531">
    <property type="entry name" value="HEME EXPORTER PROTEIN D"/>
    <property type="match status" value="1"/>
</dbReference>
<reference evidence="13 14" key="1">
    <citation type="submission" date="2018-09" db="EMBL/GenBank/DDBJ databases">
        <title>Alcanivorax profundi sp. nov., isolated from 1000 m-depth seawater of the Mariana Trench.</title>
        <authorList>
            <person name="Liu J."/>
        </authorList>
    </citation>
    <scope>NUCLEOTIDE SEQUENCE [LARGE SCALE GENOMIC DNA]</scope>
    <source>
        <strain evidence="13 14">MTEO17</strain>
    </source>
</reference>
<dbReference type="OrthoDB" id="9815607at2"/>
<accession>A0A418Y240</accession>
<dbReference type="Proteomes" id="UP000283734">
    <property type="component" value="Unassembled WGS sequence"/>
</dbReference>
<protein>
    <recommendedName>
        <fullName evidence="4 12">Heme exporter protein D</fullName>
    </recommendedName>
</protein>
<keyword evidence="9 12" id="KW-0201">Cytochrome c-type biogenesis</keyword>
<comment type="function">
    <text evidence="1 12">Required for the export of heme to the periplasm for the biogenesis of c-type cytochromes.</text>
</comment>
<proteinExistence type="inferred from homology"/>
<evidence type="ECO:0000256" key="5">
    <source>
        <dbReference type="ARBA" id="ARBA00022448"/>
    </source>
</evidence>
<comment type="subcellular location">
    <subcellularLocation>
        <location evidence="2 12">Cell inner membrane</location>
        <topology evidence="2 12">Single-pass membrane protein</topology>
    </subcellularLocation>
</comment>
<keyword evidence="14" id="KW-1185">Reference proteome</keyword>
<keyword evidence="11 12" id="KW-0472">Membrane</keyword>
<comment type="caution">
    <text evidence="13">The sequence shown here is derived from an EMBL/GenBank/DDBJ whole genome shotgun (WGS) entry which is preliminary data.</text>
</comment>
<evidence type="ECO:0000256" key="2">
    <source>
        <dbReference type="ARBA" id="ARBA00004377"/>
    </source>
</evidence>
<organism evidence="13 14">
    <name type="scientific">Alcanivorax profundi</name>
    <dbReference type="NCBI Taxonomy" id="2338368"/>
    <lineage>
        <taxon>Bacteria</taxon>
        <taxon>Pseudomonadati</taxon>
        <taxon>Pseudomonadota</taxon>
        <taxon>Gammaproteobacteria</taxon>
        <taxon>Oceanospirillales</taxon>
        <taxon>Alcanivoracaceae</taxon>
        <taxon>Alcanivorax</taxon>
    </lineage>
</organism>
<dbReference type="Pfam" id="PF04995">
    <property type="entry name" value="CcmD"/>
    <property type="match status" value="1"/>
</dbReference>
<feature type="transmembrane region" description="Helical" evidence="12">
    <location>
        <begin position="20"/>
        <end position="38"/>
    </location>
</feature>
<dbReference type="GO" id="GO:0015886">
    <property type="term" value="P:heme transport"/>
    <property type="evidence" value="ECO:0007669"/>
    <property type="project" value="InterPro"/>
</dbReference>
<dbReference type="GO" id="GO:0017004">
    <property type="term" value="P:cytochrome complex assembly"/>
    <property type="evidence" value="ECO:0007669"/>
    <property type="project" value="UniProtKB-KW"/>
</dbReference>
<evidence type="ECO:0000313" key="13">
    <source>
        <dbReference type="EMBL" id="RJG19575.1"/>
    </source>
</evidence>
<keyword evidence="8 12" id="KW-0812">Transmembrane</keyword>
<name>A0A418Y240_9GAMM</name>
<sequence length="67" mass="7528">MAFESFADFLAMGKHGFYVWSAYGISAFLIIASMVLALRGQGQVRQTLARQQRRAELDAEVNDESRT</sequence>
<gene>
    <name evidence="13" type="primary">ccmD</name>
    <name evidence="13" type="ORF">D4A39_01555</name>
</gene>
<evidence type="ECO:0000256" key="8">
    <source>
        <dbReference type="ARBA" id="ARBA00022692"/>
    </source>
</evidence>
<evidence type="ECO:0000256" key="7">
    <source>
        <dbReference type="ARBA" id="ARBA00022519"/>
    </source>
</evidence>
<dbReference type="AlphaFoldDB" id="A0A418Y240"/>
<dbReference type="InterPro" id="IPR007078">
    <property type="entry name" value="Haem_export_protD_CcmD"/>
</dbReference>
<evidence type="ECO:0000256" key="11">
    <source>
        <dbReference type="ARBA" id="ARBA00023136"/>
    </source>
</evidence>
<dbReference type="GO" id="GO:1903607">
    <property type="term" value="P:cytochrome c biosynthetic process"/>
    <property type="evidence" value="ECO:0007669"/>
    <property type="project" value="TreeGrafter"/>
</dbReference>
<keyword evidence="7 12" id="KW-0997">Cell inner membrane</keyword>
<keyword evidence="6 12" id="KW-1003">Cell membrane</keyword>
<evidence type="ECO:0000256" key="12">
    <source>
        <dbReference type="RuleBase" id="RU363101"/>
    </source>
</evidence>
<evidence type="ECO:0000256" key="6">
    <source>
        <dbReference type="ARBA" id="ARBA00022475"/>
    </source>
</evidence>
<dbReference type="InterPro" id="IPR052075">
    <property type="entry name" value="Heme_exporter_D"/>
</dbReference>
<evidence type="ECO:0000313" key="14">
    <source>
        <dbReference type="Proteomes" id="UP000283734"/>
    </source>
</evidence>
<dbReference type="RefSeq" id="WP_022984465.1">
    <property type="nucleotide sequence ID" value="NZ_CAXGPP010000025.1"/>
</dbReference>
<evidence type="ECO:0000256" key="9">
    <source>
        <dbReference type="ARBA" id="ARBA00022748"/>
    </source>
</evidence>
<keyword evidence="5 12" id="KW-0813">Transport</keyword>
<comment type="similarity">
    <text evidence="3 12">Belongs to the CcmD/CycX/HelD family.</text>
</comment>
<evidence type="ECO:0000256" key="3">
    <source>
        <dbReference type="ARBA" id="ARBA00008741"/>
    </source>
</evidence>
<dbReference type="NCBIfam" id="TIGR03141">
    <property type="entry name" value="cytochro_ccmD"/>
    <property type="match status" value="1"/>
</dbReference>
<evidence type="ECO:0000256" key="1">
    <source>
        <dbReference type="ARBA" id="ARBA00002442"/>
    </source>
</evidence>
<dbReference type="EMBL" id="QYYA01000001">
    <property type="protein sequence ID" value="RJG19575.1"/>
    <property type="molecule type" value="Genomic_DNA"/>
</dbReference>
<evidence type="ECO:0000256" key="10">
    <source>
        <dbReference type="ARBA" id="ARBA00022989"/>
    </source>
</evidence>